<keyword evidence="4 8" id="KW-0812">Transmembrane</keyword>
<feature type="transmembrane region" description="Helical" evidence="8">
    <location>
        <begin position="101"/>
        <end position="121"/>
    </location>
</feature>
<evidence type="ECO:0000256" key="3">
    <source>
        <dbReference type="ARBA" id="ARBA00022448"/>
    </source>
</evidence>
<dbReference type="Pfam" id="PF04138">
    <property type="entry name" value="GtrA_DPMS_TM"/>
    <property type="match status" value="1"/>
</dbReference>
<feature type="transmembrane region" description="Helical" evidence="8">
    <location>
        <begin position="78"/>
        <end position="95"/>
    </location>
</feature>
<dbReference type="PANTHER" id="PTHR38459:SF1">
    <property type="entry name" value="PROPHAGE BACTOPRENOL-LINKED GLUCOSE TRANSLOCASE HOMOLOG"/>
    <property type="match status" value="1"/>
</dbReference>
<evidence type="ECO:0000256" key="1">
    <source>
        <dbReference type="ARBA" id="ARBA00004141"/>
    </source>
</evidence>
<evidence type="ECO:0000256" key="6">
    <source>
        <dbReference type="ARBA" id="ARBA00023136"/>
    </source>
</evidence>
<reference evidence="10 11" key="1">
    <citation type="submission" date="2019-10" db="EMBL/GenBank/DDBJ databases">
        <authorList>
            <person name="Karimi E."/>
        </authorList>
    </citation>
    <scope>NUCLEOTIDE SEQUENCE [LARGE SCALE GENOMIC DNA]</scope>
    <source>
        <strain evidence="10">Pantoea sp. 111</strain>
    </source>
</reference>
<gene>
    <name evidence="10" type="primary">yfdG</name>
    <name evidence="10" type="ORF">PANT111_160133</name>
</gene>
<proteinExistence type="inferred from homology"/>
<dbReference type="InterPro" id="IPR007267">
    <property type="entry name" value="GtrA_DPMS_TM"/>
</dbReference>
<evidence type="ECO:0000313" key="10">
    <source>
        <dbReference type="EMBL" id="VXB58366.1"/>
    </source>
</evidence>
<keyword evidence="3" id="KW-0813">Transport</keyword>
<keyword evidence="5 8" id="KW-1133">Transmembrane helix</keyword>
<dbReference type="InterPro" id="IPR016480">
    <property type="entry name" value="Glc_translocase_bactprenl-link"/>
</dbReference>
<dbReference type="Proteomes" id="UP000433737">
    <property type="component" value="Unassembled WGS sequence"/>
</dbReference>
<comment type="similarity">
    <text evidence="2">Belongs to the GtrA family.</text>
</comment>
<evidence type="ECO:0000259" key="9">
    <source>
        <dbReference type="Pfam" id="PF04138"/>
    </source>
</evidence>
<dbReference type="InterPro" id="IPR051401">
    <property type="entry name" value="GtrA_CellWall_Glycosyl"/>
</dbReference>
<evidence type="ECO:0000313" key="11">
    <source>
        <dbReference type="Proteomes" id="UP000433737"/>
    </source>
</evidence>
<comment type="function">
    <text evidence="7">Involved in O antigen modification. Involved in the translocation of bactoprenol-linked glucose across the cytoplasmic membrane.</text>
</comment>
<evidence type="ECO:0000256" key="5">
    <source>
        <dbReference type="ARBA" id="ARBA00022989"/>
    </source>
</evidence>
<feature type="transmembrane region" description="Helical" evidence="8">
    <location>
        <begin position="20"/>
        <end position="38"/>
    </location>
</feature>
<organism evidence="10 11">
    <name type="scientific">Pantoea brenneri</name>
    <dbReference type="NCBI Taxonomy" id="472694"/>
    <lineage>
        <taxon>Bacteria</taxon>
        <taxon>Pseudomonadati</taxon>
        <taxon>Pseudomonadota</taxon>
        <taxon>Gammaproteobacteria</taxon>
        <taxon>Enterobacterales</taxon>
        <taxon>Erwiniaceae</taxon>
        <taxon>Pantoea</taxon>
    </lineage>
</organism>
<keyword evidence="6 8" id="KW-0472">Membrane</keyword>
<comment type="subcellular location">
    <subcellularLocation>
        <location evidence="1">Membrane</location>
        <topology evidence="1">Multi-pass membrane protein</topology>
    </subcellularLocation>
</comment>
<evidence type="ECO:0000256" key="2">
    <source>
        <dbReference type="ARBA" id="ARBA00009399"/>
    </source>
</evidence>
<accession>A0AAX3J4I7</accession>
<evidence type="ECO:0000256" key="8">
    <source>
        <dbReference type="SAM" id="Phobius"/>
    </source>
</evidence>
<dbReference type="EMBL" id="CABWMH010000008">
    <property type="protein sequence ID" value="VXB58366.1"/>
    <property type="molecule type" value="Genomic_DNA"/>
</dbReference>
<dbReference type="AlphaFoldDB" id="A0AAX3J4I7"/>
<feature type="domain" description="GtrA/DPMS transmembrane" evidence="9">
    <location>
        <begin position="19"/>
        <end position="127"/>
    </location>
</feature>
<name>A0AAX3J4I7_9GAMM</name>
<sequence length="131" mass="15047">MRKFRIFFGEHTMAQLFARYMTIGVLNTLIHWCVFAICVKNGQPQSLSNFIAFCVAVTFSFFANAKWTFCAEATTIRYMMYVFFMGAIATLVGSYSDQMSINPIVTLVVFSLISLVCGFVYSKYVIFRERK</sequence>
<dbReference type="GO" id="GO:0000271">
    <property type="term" value="P:polysaccharide biosynthetic process"/>
    <property type="evidence" value="ECO:0007669"/>
    <property type="project" value="InterPro"/>
</dbReference>
<dbReference type="PANTHER" id="PTHR38459">
    <property type="entry name" value="PROPHAGE BACTOPRENOL-LINKED GLUCOSE TRANSLOCASE HOMOLOG"/>
    <property type="match status" value="1"/>
</dbReference>
<dbReference type="PIRSF" id="PIRSF006298">
    <property type="entry name" value="GtrA_prd"/>
    <property type="match status" value="1"/>
</dbReference>
<evidence type="ECO:0000256" key="4">
    <source>
        <dbReference type="ARBA" id="ARBA00022692"/>
    </source>
</evidence>
<feature type="transmembrane region" description="Helical" evidence="8">
    <location>
        <begin position="50"/>
        <end position="69"/>
    </location>
</feature>
<protein>
    <submittedName>
        <fullName evidence="10">Bactoprenol-linked glucose translocase (Flippase) CPS-53 (KpLE1) prophage</fullName>
    </submittedName>
</protein>
<evidence type="ECO:0000256" key="7">
    <source>
        <dbReference type="ARBA" id="ARBA00025595"/>
    </source>
</evidence>
<comment type="caution">
    <text evidence="10">The sequence shown here is derived from an EMBL/GenBank/DDBJ whole genome shotgun (WGS) entry which is preliminary data.</text>
</comment>
<dbReference type="GO" id="GO:0005886">
    <property type="term" value="C:plasma membrane"/>
    <property type="evidence" value="ECO:0007669"/>
    <property type="project" value="TreeGrafter"/>
</dbReference>